<feature type="compositionally biased region" description="Basic and acidic residues" evidence="6">
    <location>
        <begin position="162"/>
        <end position="171"/>
    </location>
</feature>
<comment type="subcellular location">
    <subcellularLocation>
        <location evidence="1">Membrane</location>
        <topology evidence="1">Multi-pass membrane protein</topology>
    </subcellularLocation>
</comment>
<dbReference type="PANTHER" id="PTHR31815">
    <property type="entry name" value="AGAP005329-PA"/>
    <property type="match status" value="1"/>
</dbReference>
<reference evidence="9" key="1">
    <citation type="submission" date="2020-01" db="EMBL/GenBank/DDBJ databases">
        <title>Draft genome sequence of the Termite Coptotermes fromosanus.</title>
        <authorList>
            <person name="Itakura S."/>
            <person name="Yosikawa Y."/>
            <person name="Umezawa K."/>
        </authorList>
    </citation>
    <scope>NUCLEOTIDE SEQUENCE [LARGE SCALE GENOMIC DNA]</scope>
</reference>
<protein>
    <recommendedName>
        <fullName evidence="10">Transmembrane protein 200A</fullName>
    </recommendedName>
</protein>
<feature type="region of interest" description="Disordered" evidence="6">
    <location>
        <begin position="614"/>
        <end position="641"/>
    </location>
</feature>
<dbReference type="PANTHER" id="PTHR31815:SF1">
    <property type="entry name" value="TRANSMEMBRANE PROTEIN 200C"/>
    <property type="match status" value="1"/>
</dbReference>
<dbReference type="Proteomes" id="UP000502823">
    <property type="component" value="Unassembled WGS sequence"/>
</dbReference>
<feature type="compositionally biased region" description="Basic and acidic residues" evidence="6">
    <location>
        <begin position="614"/>
        <end position="628"/>
    </location>
</feature>
<evidence type="ECO:0000256" key="5">
    <source>
        <dbReference type="ARBA" id="ARBA00023136"/>
    </source>
</evidence>
<dbReference type="GO" id="GO:0016020">
    <property type="term" value="C:membrane"/>
    <property type="evidence" value="ECO:0007669"/>
    <property type="project" value="UniProtKB-SubCell"/>
</dbReference>
<feature type="transmembrane region" description="Helical" evidence="7">
    <location>
        <begin position="112"/>
        <end position="133"/>
    </location>
</feature>
<evidence type="ECO:0000256" key="4">
    <source>
        <dbReference type="ARBA" id="ARBA00022989"/>
    </source>
</evidence>
<gene>
    <name evidence="8" type="ORF">Cfor_12909</name>
</gene>
<evidence type="ECO:0000313" key="9">
    <source>
        <dbReference type="Proteomes" id="UP000502823"/>
    </source>
</evidence>
<evidence type="ECO:0000256" key="6">
    <source>
        <dbReference type="SAM" id="MobiDB-lite"/>
    </source>
</evidence>
<feature type="non-terminal residue" evidence="8">
    <location>
        <position position="1"/>
    </location>
</feature>
<feature type="region of interest" description="Disordered" evidence="6">
    <location>
        <begin position="249"/>
        <end position="295"/>
    </location>
</feature>
<name>A0A6L2PT01_COPFO</name>
<comment type="similarity">
    <text evidence="2">Belongs to the TMEM200 family.</text>
</comment>
<evidence type="ECO:0000256" key="2">
    <source>
        <dbReference type="ARBA" id="ARBA00005308"/>
    </source>
</evidence>
<feature type="compositionally biased region" description="Polar residues" evidence="6">
    <location>
        <begin position="629"/>
        <end position="641"/>
    </location>
</feature>
<feature type="region of interest" description="Disordered" evidence="6">
    <location>
        <begin position="548"/>
        <end position="581"/>
    </location>
</feature>
<proteinExistence type="inferred from homology"/>
<accession>A0A6L2PT01</accession>
<feature type="transmembrane region" description="Helical" evidence="7">
    <location>
        <begin position="60"/>
        <end position="81"/>
    </location>
</feature>
<feature type="compositionally biased region" description="Basic residues" evidence="6">
    <location>
        <begin position="502"/>
        <end position="517"/>
    </location>
</feature>
<dbReference type="InParanoid" id="A0A6L2PT01"/>
<feature type="compositionally biased region" description="Low complexity" evidence="6">
    <location>
        <begin position="272"/>
        <end position="284"/>
    </location>
</feature>
<dbReference type="Pfam" id="PF10177">
    <property type="entry name" value="DUF2371"/>
    <property type="match status" value="1"/>
</dbReference>
<dbReference type="InterPro" id="IPR018787">
    <property type="entry name" value="DUF2371_TMEM200"/>
</dbReference>
<feature type="region of interest" description="Disordered" evidence="6">
    <location>
        <begin position="158"/>
        <end position="208"/>
    </location>
</feature>
<sequence>CDTGITMHQGAFMGANWTVRRKLSVAPHPRRGYQPHGAHWNVQVVRAKVTTRCLWNACKALTLGVVLLLAGCAMATVGYYADQLSEAQEVRGNQTVRVKNESRGFHLNNLSYAGPIIMGVGGFIVVAACVMTFEARDSAAKVVPARFKFNNTIKTSPVSKKQLSERSDSRRSTSCQTKWDNHMGLYGASSNKTGSGRDDTGGASPCGSEVMNRRALTAAFVQFSRALQNRQPSTDSGSSRLCNQPMANAITRSPSAPNLFVDNSLNSGNQNQIPIKPQIISPSPKSRPKISDNSLRPTGGGCAFLSPYLLQRQALSMDNPSYGCYSPPPLLRRQPSGRSTRSGGNMSTGSRESLELGASAGANCSHHGSQASMVMDLHLPNDCPVTLKVKDQSRKSETAKRHLFVRQKPVEEDFNEFIPSSGSDFRRESHSCSPRIGRIYVRTNTEDIRIPHQRSRANTAESKYHRQPRSRRSSVSYSRSSADEAKLQHPRSRSSTGESIRNHKRRESSAVHPRHLYTRSNTEDSSRRSREWKPAPFFTRSNTASTEEYKRLHYRRHSPTASPYSITRSNTEESSAPPQREDLSQDIEMAVVGARPNEDSSLHELLRTSEIERQNQQRLNENNDERSENNMQRIKTQQSSSVGNAAVLSDAGTCASDLDLVIEIDNGQTAHI</sequence>
<feature type="region of interest" description="Disordered" evidence="6">
    <location>
        <begin position="326"/>
        <end position="351"/>
    </location>
</feature>
<dbReference type="AlphaFoldDB" id="A0A6L2PT01"/>
<evidence type="ECO:0000256" key="1">
    <source>
        <dbReference type="ARBA" id="ARBA00004141"/>
    </source>
</evidence>
<comment type="caution">
    <text evidence="8">The sequence shown here is derived from an EMBL/GenBank/DDBJ whole genome shotgun (WGS) entry which is preliminary data.</text>
</comment>
<evidence type="ECO:0000256" key="3">
    <source>
        <dbReference type="ARBA" id="ARBA00022692"/>
    </source>
</evidence>
<feature type="compositionally biased region" description="Polar residues" evidence="6">
    <location>
        <begin position="559"/>
        <end position="577"/>
    </location>
</feature>
<evidence type="ECO:0008006" key="10">
    <source>
        <dbReference type="Google" id="ProtNLM"/>
    </source>
</evidence>
<feature type="compositionally biased region" description="Polar residues" evidence="6">
    <location>
        <begin position="336"/>
        <end position="351"/>
    </location>
</feature>
<keyword evidence="5 7" id="KW-0472">Membrane</keyword>
<feature type="region of interest" description="Disordered" evidence="6">
    <location>
        <begin position="447"/>
        <end position="531"/>
    </location>
</feature>
<keyword evidence="9" id="KW-1185">Reference proteome</keyword>
<evidence type="ECO:0000313" key="8">
    <source>
        <dbReference type="EMBL" id="GFG33748.1"/>
    </source>
</evidence>
<keyword evidence="4 7" id="KW-1133">Transmembrane helix</keyword>
<evidence type="ECO:0000256" key="7">
    <source>
        <dbReference type="SAM" id="Phobius"/>
    </source>
</evidence>
<feature type="compositionally biased region" description="Basic and acidic residues" evidence="6">
    <location>
        <begin position="521"/>
        <end position="531"/>
    </location>
</feature>
<organism evidence="8 9">
    <name type="scientific">Coptotermes formosanus</name>
    <name type="common">Formosan subterranean termite</name>
    <dbReference type="NCBI Taxonomy" id="36987"/>
    <lineage>
        <taxon>Eukaryota</taxon>
        <taxon>Metazoa</taxon>
        <taxon>Ecdysozoa</taxon>
        <taxon>Arthropoda</taxon>
        <taxon>Hexapoda</taxon>
        <taxon>Insecta</taxon>
        <taxon>Pterygota</taxon>
        <taxon>Neoptera</taxon>
        <taxon>Polyneoptera</taxon>
        <taxon>Dictyoptera</taxon>
        <taxon>Blattodea</taxon>
        <taxon>Blattoidea</taxon>
        <taxon>Termitoidae</taxon>
        <taxon>Rhinotermitidae</taxon>
        <taxon>Coptotermes</taxon>
    </lineage>
</organism>
<keyword evidence="3 7" id="KW-0812">Transmembrane</keyword>
<feature type="compositionally biased region" description="Polar residues" evidence="6">
    <location>
        <begin position="249"/>
        <end position="271"/>
    </location>
</feature>
<dbReference type="EMBL" id="BLKM01011629">
    <property type="protein sequence ID" value="GFG33748.1"/>
    <property type="molecule type" value="Genomic_DNA"/>
</dbReference>
<dbReference type="OrthoDB" id="9994280at2759"/>